<organism evidence="3 4">
    <name type="scientific">Paranoxybacillus vitaminiphilus</name>
    <dbReference type="NCBI Taxonomy" id="581036"/>
    <lineage>
        <taxon>Bacteria</taxon>
        <taxon>Bacillati</taxon>
        <taxon>Bacillota</taxon>
        <taxon>Bacilli</taxon>
        <taxon>Bacillales</taxon>
        <taxon>Anoxybacillaceae</taxon>
        <taxon>Paranoxybacillus</taxon>
    </lineage>
</organism>
<evidence type="ECO:0000256" key="1">
    <source>
        <dbReference type="SAM" id="Coils"/>
    </source>
</evidence>
<keyword evidence="2" id="KW-0812">Transmembrane</keyword>
<dbReference type="OrthoDB" id="2971140at2"/>
<evidence type="ECO:0000313" key="4">
    <source>
        <dbReference type="Proteomes" id="UP000248555"/>
    </source>
</evidence>
<keyword evidence="1" id="KW-0175">Coiled coil</keyword>
<name>A0A327YKB1_9BACL</name>
<protein>
    <submittedName>
        <fullName evidence="3">Type IV pilus assembly protein PilN</fullName>
    </submittedName>
</protein>
<keyword evidence="4" id="KW-1185">Reference proteome</keyword>
<comment type="caution">
    <text evidence="3">The sequence shown here is derived from an EMBL/GenBank/DDBJ whole genome shotgun (WGS) entry which is preliminary data.</text>
</comment>
<dbReference type="EMBL" id="QLMH01000003">
    <property type="protein sequence ID" value="RAK21383.1"/>
    <property type="molecule type" value="Genomic_DNA"/>
</dbReference>
<feature type="transmembrane region" description="Helical" evidence="2">
    <location>
        <begin position="16"/>
        <end position="39"/>
    </location>
</feature>
<accession>A0A327YKB1</accession>
<proteinExistence type="predicted"/>
<keyword evidence="2" id="KW-1133">Transmembrane helix</keyword>
<dbReference type="AlphaFoldDB" id="A0A327YKB1"/>
<evidence type="ECO:0000313" key="3">
    <source>
        <dbReference type="EMBL" id="RAK21383.1"/>
    </source>
</evidence>
<evidence type="ECO:0000256" key="2">
    <source>
        <dbReference type="SAM" id="Phobius"/>
    </source>
</evidence>
<keyword evidence="2" id="KW-0472">Membrane</keyword>
<dbReference type="RefSeq" id="WP_111644631.1">
    <property type="nucleotide sequence ID" value="NZ_QLMH01000003.1"/>
</dbReference>
<dbReference type="Proteomes" id="UP000248555">
    <property type="component" value="Unassembled WGS sequence"/>
</dbReference>
<reference evidence="3 4" key="1">
    <citation type="submission" date="2018-06" db="EMBL/GenBank/DDBJ databases">
        <title>Genomic Encyclopedia of Type Strains, Phase III (KMG-III): the genomes of soil and plant-associated and newly described type strains.</title>
        <authorList>
            <person name="Whitman W."/>
        </authorList>
    </citation>
    <scope>NUCLEOTIDE SEQUENCE [LARGE SCALE GENOMIC DNA]</scope>
    <source>
        <strain evidence="3 4">CGMCC 1.8979</strain>
    </source>
</reference>
<sequence length="204" mass="23658">MLVEINLLPKKERKNAALLFILFITLFFAAIGSAVFYFYMQRAEQKIESLTKQIEQIKTLRITEEQKLANTESLTAVQDLENAVNWAKDYPIKTVLLLKELSKLLPERGFMMNFSYEEAGSIQLTVQFDTSREAAYYLKALSDAEFVAEAYLASLTVEEKKDYISSTNENKTNEMKNVLPRYIGQYQIKVNKEVLKKLEKEERQ</sequence>
<feature type="coiled-coil region" evidence="1">
    <location>
        <begin position="40"/>
        <end position="67"/>
    </location>
</feature>
<gene>
    <name evidence="3" type="ORF">B0I26_103345</name>
</gene>